<reference evidence="1" key="1">
    <citation type="journal article" date="2015" name="Nature">
        <title>Complex archaea that bridge the gap between prokaryotes and eukaryotes.</title>
        <authorList>
            <person name="Spang A."/>
            <person name="Saw J.H."/>
            <person name="Jorgensen S.L."/>
            <person name="Zaremba-Niedzwiedzka K."/>
            <person name="Martijn J."/>
            <person name="Lind A.E."/>
            <person name="van Eijk R."/>
            <person name="Schleper C."/>
            <person name="Guy L."/>
            <person name="Ettema T.J."/>
        </authorList>
    </citation>
    <scope>NUCLEOTIDE SEQUENCE</scope>
</reference>
<dbReference type="EMBL" id="LAZR01001410">
    <property type="protein sequence ID" value="KKN45113.1"/>
    <property type="molecule type" value="Genomic_DNA"/>
</dbReference>
<sequence>MILRVNGVQVGVNASAGSVLDWASPRLFEVKDTTTGGVGDTTGRDKAAAWISGYSSAASDQDVIDMEGFLADRFSVPGVVSPTASKPAIASPQIEYDVNSLGALGEGDTVAPWDDQTVNGNDAIAVGTPEMDLGGWLKDGGPAVRMTLPNGQVNFTDPGFGGEDEITCFWVFRLVDMSATNVLTGGTSFTSLTQIEAFVTAAGKVTVSFGTDEGVLAVSSADGEILPDTDYVLSFTHSSTDGKILRKKVLDVNGVQIGANPASTGNLIVWSGPQLCNIVDVAFAKFMKYMWFSGYTSLASVGQLIQMEEFLAETFLGQSPLAGFPRDVPPRRVGGLFNPGAVKRRTNAGLTQIRSLTAIGWSWTETFPLLRVSDPDHVALTAFIKNAWHAGQIFKAVHPLRPGSGLTPNGLGTANVMVVGAGQTGNSVLTDGWPINTVNCVVAGDVISIGGEVAVYEVVQSADSNGTGEVTVLVNPNLRSSPADNALVTTTDVEFVVTILDRSRFESAQPPNLFADYQVTFGEALL</sequence>
<evidence type="ECO:0000313" key="1">
    <source>
        <dbReference type="EMBL" id="KKN45113.1"/>
    </source>
</evidence>
<protein>
    <submittedName>
        <fullName evidence="1">Uncharacterized protein</fullName>
    </submittedName>
</protein>
<organism evidence="1">
    <name type="scientific">marine sediment metagenome</name>
    <dbReference type="NCBI Taxonomy" id="412755"/>
    <lineage>
        <taxon>unclassified sequences</taxon>
        <taxon>metagenomes</taxon>
        <taxon>ecological metagenomes</taxon>
    </lineage>
</organism>
<comment type="caution">
    <text evidence="1">The sequence shown here is derived from an EMBL/GenBank/DDBJ whole genome shotgun (WGS) entry which is preliminary data.</text>
</comment>
<gene>
    <name evidence="1" type="ORF">LCGC14_0686150</name>
</gene>
<dbReference type="AlphaFoldDB" id="A0A0F9TUQ5"/>
<proteinExistence type="predicted"/>
<accession>A0A0F9TUQ5</accession>
<name>A0A0F9TUQ5_9ZZZZ</name>